<comment type="similarity">
    <text evidence="9">Belongs to the binding-protein-dependent transport system permease family. OppBC subfamily.</text>
</comment>
<dbReference type="AlphaFoldDB" id="A0A410QBH6"/>
<organism evidence="12 13">
    <name type="scientific">Acidilutibacter cellobiosedens</name>
    <dbReference type="NCBI Taxonomy" id="2507161"/>
    <lineage>
        <taxon>Bacteria</taxon>
        <taxon>Bacillati</taxon>
        <taxon>Bacillota</taxon>
        <taxon>Tissierellia</taxon>
        <taxon>Tissierellales</taxon>
        <taxon>Acidilutibacteraceae</taxon>
        <taxon>Acidilutibacter</taxon>
    </lineage>
</organism>
<dbReference type="EMBL" id="CP035282">
    <property type="protein sequence ID" value="QAT61218.1"/>
    <property type="molecule type" value="Genomic_DNA"/>
</dbReference>
<feature type="transmembrane region" description="Helical" evidence="10">
    <location>
        <begin position="131"/>
        <end position="154"/>
    </location>
</feature>
<dbReference type="Pfam" id="PF00528">
    <property type="entry name" value="BPD_transp_1"/>
    <property type="match status" value="1"/>
</dbReference>
<evidence type="ECO:0000256" key="6">
    <source>
        <dbReference type="ARBA" id="ARBA00022927"/>
    </source>
</evidence>
<dbReference type="GO" id="GO:0015031">
    <property type="term" value="P:protein transport"/>
    <property type="evidence" value="ECO:0007669"/>
    <property type="project" value="UniProtKB-KW"/>
</dbReference>
<keyword evidence="8 10" id="KW-0472">Membrane</keyword>
<dbReference type="GO" id="GO:0055085">
    <property type="term" value="P:transmembrane transport"/>
    <property type="evidence" value="ECO:0007669"/>
    <property type="project" value="InterPro"/>
</dbReference>
<evidence type="ECO:0000256" key="4">
    <source>
        <dbReference type="ARBA" id="ARBA00022692"/>
    </source>
</evidence>
<evidence type="ECO:0000256" key="7">
    <source>
        <dbReference type="ARBA" id="ARBA00022989"/>
    </source>
</evidence>
<evidence type="ECO:0000256" key="3">
    <source>
        <dbReference type="ARBA" id="ARBA00022475"/>
    </source>
</evidence>
<comment type="subcellular location">
    <subcellularLocation>
        <location evidence="1 10">Cell membrane</location>
        <topology evidence="1 10">Multi-pass membrane protein</topology>
    </subcellularLocation>
</comment>
<dbReference type="KEGG" id="spoa:EQM13_06270"/>
<feature type="transmembrane region" description="Helical" evidence="10">
    <location>
        <begin position="295"/>
        <end position="316"/>
    </location>
</feature>
<feature type="transmembrane region" description="Helical" evidence="10">
    <location>
        <begin position="191"/>
        <end position="208"/>
    </location>
</feature>
<evidence type="ECO:0000256" key="5">
    <source>
        <dbReference type="ARBA" id="ARBA00022856"/>
    </source>
</evidence>
<dbReference type="Proteomes" id="UP000287969">
    <property type="component" value="Chromosome"/>
</dbReference>
<dbReference type="OrthoDB" id="9783218at2"/>
<evidence type="ECO:0000313" key="12">
    <source>
        <dbReference type="EMBL" id="QAT61218.1"/>
    </source>
</evidence>
<protein>
    <submittedName>
        <fullName evidence="12">ABC transporter permease</fullName>
    </submittedName>
</protein>
<evidence type="ECO:0000256" key="2">
    <source>
        <dbReference type="ARBA" id="ARBA00022448"/>
    </source>
</evidence>
<dbReference type="GO" id="GO:0005886">
    <property type="term" value="C:plasma membrane"/>
    <property type="evidence" value="ECO:0007669"/>
    <property type="project" value="UniProtKB-SubCell"/>
</dbReference>
<dbReference type="Pfam" id="PF12911">
    <property type="entry name" value="OppC_N"/>
    <property type="match status" value="1"/>
</dbReference>
<dbReference type="PANTHER" id="PTHR43386:SF24">
    <property type="entry name" value="OLIGOPEPTIDE TRANSPORT SYSTEM PERMEASE PROTEIN AMID"/>
    <property type="match status" value="1"/>
</dbReference>
<dbReference type="SUPFAM" id="SSF161098">
    <property type="entry name" value="MetI-like"/>
    <property type="match status" value="1"/>
</dbReference>
<evidence type="ECO:0000256" key="1">
    <source>
        <dbReference type="ARBA" id="ARBA00004651"/>
    </source>
</evidence>
<evidence type="ECO:0000259" key="11">
    <source>
        <dbReference type="PROSITE" id="PS50928"/>
    </source>
</evidence>
<proteinExistence type="inferred from homology"/>
<evidence type="ECO:0000256" key="10">
    <source>
        <dbReference type="RuleBase" id="RU363032"/>
    </source>
</evidence>
<feature type="transmembrane region" description="Helical" evidence="10">
    <location>
        <begin position="59"/>
        <end position="80"/>
    </location>
</feature>
<keyword evidence="4 10" id="KW-0812">Transmembrane</keyword>
<accession>A0A410QBH6</accession>
<feature type="transmembrane region" description="Helical" evidence="10">
    <location>
        <begin position="166"/>
        <end position="185"/>
    </location>
</feature>
<keyword evidence="13" id="KW-1185">Reference proteome</keyword>
<sequence length="330" mass="37198">MGIGNKKITKLAEGINESIKTDEALFDFEEYDDSLAERTGYSNYSYWRSTFYVFIKNRAALFFLIIMIALLVFTFIQPILPNQKSPTQIYIDPATNMQLRNHPPDSEFIFGTNSIGQDLWSRIWSGTRTSLMIGLLVAIWQAIAGITIGALWGYVRSLDRFITEAYNVIDNIPTTIILILLTYIMRPSIGTLVFAMCITGWRGMALFVRNQIVIIRDREYNLASKCLGTPTRRIITRNLLPYLVSVIMLRMALAIPEAIGSEVFLTYIGLGLPISIPSLGNLINEGRVVMMVSSLRYQLIFPAIVISIITISFYVIGNVFADAADPRNHI</sequence>
<feature type="transmembrane region" description="Helical" evidence="10">
    <location>
        <begin position="265"/>
        <end position="283"/>
    </location>
</feature>
<feature type="transmembrane region" description="Helical" evidence="10">
    <location>
        <begin position="239"/>
        <end position="259"/>
    </location>
</feature>
<evidence type="ECO:0000256" key="9">
    <source>
        <dbReference type="ARBA" id="ARBA00024202"/>
    </source>
</evidence>
<dbReference type="GO" id="GO:0015833">
    <property type="term" value="P:peptide transport"/>
    <property type="evidence" value="ECO:0007669"/>
    <property type="project" value="UniProtKB-KW"/>
</dbReference>
<dbReference type="InterPro" id="IPR000515">
    <property type="entry name" value="MetI-like"/>
</dbReference>
<keyword evidence="6" id="KW-0653">Protein transport</keyword>
<evidence type="ECO:0000313" key="13">
    <source>
        <dbReference type="Proteomes" id="UP000287969"/>
    </source>
</evidence>
<dbReference type="CDD" id="cd06261">
    <property type="entry name" value="TM_PBP2"/>
    <property type="match status" value="1"/>
</dbReference>
<reference evidence="13" key="1">
    <citation type="submission" date="2019-01" db="EMBL/GenBank/DDBJ databases">
        <title>Draft genomes of a novel of Sporanaerobacter strains.</title>
        <authorList>
            <person name="Ma S."/>
        </authorList>
    </citation>
    <scope>NUCLEOTIDE SEQUENCE [LARGE SCALE GENOMIC DNA]</scope>
    <source>
        <strain evidence="13">NJN-17</strain>
    </source>
</reference>
<keyword evidence="5" id="KW-0571">Peptide transport</keyword>
<dbReference type="PROSITE" id="PS50928">
    <property type="entry name" value="ABC_TM1"/>
    <property type="match status" value="1"/>
</dbReference>
<gene>
    <name evidence="12" type="ORF">EQM13_06270</name>
</gene>
<dbReference type="Gene3D" id="1.10.3720.10">
    <property type="entry name" value="MetI-like"/>
    <property type="match status" value="1"/>
</dbReference>
<keyword evidence="3" id="KW-1003">Cell membrane</keyword>
<dbReference type="InterPro" id="IPR035906">
    <property type="entry name" value="MetI-like_sf"/>
</dbReference>
<dbReference type="InterPro" id="IPR025966">
    <property type="entry name" value="OppC_N"/>
</dbReference>
<keyword evidence="7 10" id="KW-1133">Transmembrane helix</keyword>
<dbReference type="RefSeq" id="WP_128752280.1">
    <property type="nucleotide sequence ID" value="NZ_CP035282.1"/>
</dbReference>
<feature type="domain" description="ABC transmembrane type-1" evidence="11">
    <location>
        <begin position="131"/>
        <end position="317"/>
    </location>
</feature>
<dbReference type="PANTHER" id="PTHR43386">
    <property type="entry name" value="OLIGOPEPTIDE TRANSPORT SYSTEM PERMEASE PROTEIN APPC"/>
    <property type="match status" value="1"/>
</dbReference>
<name>A0A410QBH6_9FIRM</name>
<evidence type="ECO:0000256" key="8">
    <source>
        <dbReference type="ARBA" id="ARBA00023136"/>
    </source>
</evidence>
<dbReference type="InterPro" id="IPR050366">
    <property type="entry name" value="BP-dependent_transpt_permease"/>
</dbReference>
<keyword evidence="2 10" id="KW-0813">Transport</keyword>